<sequence>MKKYPQVTVRLSREQAQALEARAAAWGGSIHAAAGEILERYLYLVASELRDLAGQFSLAEVSLLADVVNGWHIEPHTVGLLWAEVADALEEGYAEKWQVDGPVLVARLRNLTYGQTLALTDALQRWWAQGERAATVEGFRAVGLELRP</sequence>
<dbReference type="Proteomes" id="UP000265341">
    <property type="component" value="Unassembled WGS sequence"/>
</dbReference>
<accession>A0A399ED77</accession>
<dbReference type="RefSeq" id="WP_119280560.1">
    <property type="nucleotide sequence ID" value="NZ_QWLA01000129.1"/>
</dbReference>
<comment type="caution">
    <text evidence="1">The sequence shown here is derived from an EMBL/GenBank/DDBJ whole genome shotgun (WGS) entry which is preliminary data.</text>
</comment>
<dbReference type="EMBL" id="QWLA01000129">
    <property type="protein sequence ID" value="RIH81888.1"/>
    <property type="molecule type" value="Genomic_DNA"/>
</dbReference>
<gene>
    <name evidence="1" type="ORF">Mrose_03511</name>
</gene>
<dbReference type="AlphaFoldDB" id="A0A399ED77"/>
<name>A0A399ED77_9DEIN</name>
<keyword evidence="2" id="KW-1185">Reference proteome</keyword>
<proteinExistence type="predicted"/>
<evidence type="ECO:0000313" key="1">
    <source>
        <dbReference type="EMBL" id="RIH81888.1"/>
    </source>
</evidence>
<organism evidence="1 2">
    <name type="scientific">Calidithermus roseus</name>
    <dbReference type="NCBI Taxonomy" id="1644118"/>
    <lineage>
        <taxon>Bacteria</taxon>
        <taxon>Thermotogati</taxon>
        <taxon>Deinococcota</taxon>
        <taxon>Deinococci</taxon>
        <taxon>Thermales</taxon>
        <taxon>Thermaceae</taxon>
        <taxon>Calidithermus</taxon>
    </lineage>
</organism>
<reference evidence="1 2" key="1">
    <citation type="submission" date="2018-08" db="EMBL/GenBank/DDBJ databases">
        <title>Meiothermus roseus NBRC 110900 genome sequencing project.</title>
        <authorList>
            <person name="Da Costa M.S."/>
            <person name="Albuquerque L."/>
            <person name="Raposo P."/>
            <person name="Froufe H.J.C."/>
            <person name="Barroso C.S."/>
            <person name="Egas C."/>
        </authorList>
    </citation>
    <scope>NUCLEOTIDE SEQUENCE [LARGE SCALE GENOMIC DNA]</scope>
    <source>
        <strain evidence="1 2">NBRC 110900</strain>
    </source>
</reference>
<dbReference type="OrthoDB" id="8593545at2"/>
<protein>
    <submittedName>
        <fullName evidence="1">Uncharacterized protein</fullName>
    </submittedName>
</protein>
<evidence type="ECO:0000313" key="2">
    <source>
        <dbReference type="Proteomes" id="UP000265341"/>
    </source>
</evidence>